<dbReference type="RefSeq" id="XP_028854674.1">
    <property type="nucleotide sequence ID" value="XM_028998841.1"/>
</dbReference>
<proteinExistence type="predicted"/>
<dbReference type="Proteomes" id="UP000694580">
    <property type="component" value="Chromosome 12"/>
</dbReference>
<dbReference type="PROSITE" id="PS51981">
    <property type="entry name" value="ZF_RZ"/>
    <property type="match status" value="1"/>
</dbReference>
<dbReference type="Gene3D" id="3.40.50.300">
    <property type="entry name" value="P-loop containing nucleotide triphosphate hydrolases"/>
    <property type="match status" value="3"/>
</dbReference>
<reference evidence="9" key="2">
    <citation type="submission" date="2025-08" db="UniProtKB">
        <authorList>
            <consortium name="Ensembl"/>
        </authorList>
    </citation>
    <scope>IDENTIFICATION</scope>
</reference>
<feature type="region of interest" description="Disordered" evidence="7">
    <location>
        <begin position="1"/>
        <end position="114"/>
    </location>
</feature>
<dbReference type="PANTHER" id="PTHR10887:SF341">
    <property type="entry name" value="NFX1-TYPE ZINC FINGER-CONTAINING PROTEIN 1"/>
    <property type="match status" value="1"/>
</dbReference>
<dbReference type="CDD" id="cd17936">
    <property type="entry name" value="EEXXEc_NFX1"/>
    <property type="match status" value="1"/>
</dbReference>
<keyword evidence="2" id="KW-0963">Cytoplasm</keyword>
<dbReference type="Pfam" id="PF13086">
    <property type="entry name" value="AAA_11"/>
    <property type="match status" value="2"/>
</dbReference>
<name>A0AAY4EIM5_9TELE</name>
<evidence type="ECO:0000256" key="5">
    <source>
        <dbReference type="ARBA" id="ARBA00022833"/>
    </source>
</evidence>
<evidence type="ECO:0000256" key="4">
    <source>
        <dbReference type="ARBA" id="ARBA00022771"/>
    </source>
</evidence>
<keyword evidence="4" id="KW-0863">Zinc-finger</keyword>
<evidence type="ECO:0000256" key="2">
    <source>
        <dbReference type="ARBA" id="ARBA00022490"/>
    </source>
</evidence>
<dbReference type="FunFam" id="3.40.50.300:FF:000742">
    <property type="entry name" value="NFX1-type zinc finger-containing protein 1"/>
    <property type="match status" value="1"/>
</dbReference>
<organism evidence="9 10">
    <name type="scientific">Denticeps clupeoides</name>
    <name type="common">denticle herring</name>
    <dbReference type="NCBI Taxonomy" id="299321"/>
    <lineage>
        <taxon>Eukaryota</taxon>
        <taxon>Metazoa</taxon>
        <taxon>Chordata</taxon>
        <taxon>Craniata</taxon>
        <taxon>Vertebrata</taxon>
        <taxon>Euteleostomi</taxon>
        <taxon>Actinopterygii</taxon>
        <taxon>Neopterygii</taxon>
        <taxon>Teleostei</taxon>
        <taxon>Clupei</taxon>
        <taxon>Clupeiformes</taxon>
        <taxon>Denticipitoidei</taxon>
        <taxon>Denticipitidae</taxon>
        <taxon>Denticeps</taxon>
    </lineage>
</organism>
<feature type="compositionally biased region" description="Basic and acidic residues" evidence="7">
    <location>
        <begin position="10"/>
        <end position="22"/>
    </location>
</feature>
<dbReference type="InterPro" id="IPR045055">
    <property type="entry name" value="DNA2/NAM7-like"/>
</dbReference>
<dbReference type="FunFam" id="3.40.50.300:FF:001140">
    <property type="entry name" value="Zinc finger NFX1-type containing 1"/>
    <property type="match status" value="1"/>
</dbReference>
<accession>A0AAY4EIM5</accession>
<feature type="region of interest" description="Disordered" evidence="7">
    <location>
        <begin position="851"/>
        <end position="873"/>
    </location>
</feature>
<dbReference type="InterPro" id="IPR057373">
    <property type="entry name" value="ZNFX1"/>
</dbReference>
<feature type="region of interest" description="Disordered" evidence="7">
    <location>
        <begin position="133"/>
        <end position="173"/>
    </location>
</feature>
<dbReference type="GO" id="GO:0031380">
    <property type="term" value="C:nuclear RNA-directed RNA polymerase complex"/>
    <property type="evidence" value="ECO:0007669"/>
    <property type="project" value="TreeGrafter"/>
</dbReference>
<dbReference type="GO" id="GO:0031048">
    <property type="term" value="P:regulatory ncRNA-mediated heterochromatin formation"/>
    <property type="evidence" value="ECO:0007669"/>
    <property type="project" value="TreeGrafter"/>
</dbReference>
<dbReference type="InterPro" id="IPR046439">
    <property type="entry name" value="ZF_RZ_dom"/>
</dbReference>
<feature type="region of interest" description="Disordered" evidence="7">
    <location>
        <begin position="892"/>
        <end position="925"/>
    </location>
</feature>
<dbReference type="GeneID" id="114800924"/>
<sequence>MATPNWRGEPQMRGRTHSDPRRVSGQRQRGGGAETRGGGQRRDGGNRGGGGARGEGGNRGGGGQGRGQGGNRGGGGGQGRGQGGNRGGGGQGRGGRGRGNTGTRMGGGGGLAGGPGIRANYVHYSPVEHMAWRGTGRPANGRDVSGGGVDRNRQLEAQPGRRGRGGEVNGTPGVHRLGMKTLEELSRKEPSEAAITLSTSRGLKDLLAERSMGHDMVQLLCQALCLAFSSKADRRAVQQVAGLLKDSVFFCTILPNYVTGMMSDNVTDRRGQYPQHLDNIIAILSKVVSIFPSSSIRGVSTLVILLSPAINQLRASGVTVPDETDRNLEKVKEIVEHLQEKAREGTLRNDNYTFLTNEEDAPPGEQDFRSMSIYPTPDEFHFYQKPFLRPNITAHRYASARIYLDTHFRLLREDFVRPLREGIRKLLDSQQDPNLNGVPLHKRRFDDIMVYHDTRLVVPLCTPSGIAYRAQFDPRPLKFVRWQNSKRLLYGSLVCLSTDNFETFLFATVCDRDVKALENGQVLLTFSTNSHPQLAQVQPSDSFVMVETTAYFEAYRYVLEGLQEQELEDLPFQRYIVECQTDVLPPAYQRMGVKMYDLSSIAADDFKDAIRPFNPLDAEAWPTEEQMGLDESQLRALKQALTQELAIIQGPPGTGKTHVGLKIAQALLKNQMAWGSGSPMLVVCYTNHALDQFLEGIHKFLEKGIVRVGGRSNSDVMKQFSLRALARSQQFQREIPPHLRRAYFEIRKDLLNAQLRIEQQTSSLECTLRGVVHEQFLVKYINMDHWESLSVQPACDVFQRGRKKTSMILEWLGLGLSAFQIKQNAAEEDEAEQDLDEDLIHVDEEADLIHLERVLEDGDPEDRDSRRKRKNREQEQILRLEKMMLAMNLEREADEAENAEQEAHGQWEGGNGQWEMQRHQKKKMKQTVKNELKASLTMTEEEEEAIADIWILPLKERWKLYRLWVLRYQTDMRTRVLAAEQEYQTAAERLAEIRMKEDTCVLSKATVIGMTTTGAAKFRQVLQDVAPRLVIVEEAAEVLEAHTITTLSRACQHLILIGDHQQLRPSATVFDLAQNFNLEVSMFERLVKMEFPYVRLNYQHRMRPDIARLLTPHIYDQLENHPCVLEYDNVKGVNSNLFFVEHECPEEEIQDGRSRRNKHEALFVVELCRYLLRQEYKPSQITILTTYTGQLHCLRQLMPSNPFSGVRVHVVDKYQGEENDIVILSLVRSNLAGIVGFLQIPNRVCVALSRAKKGLYCIGNMNMLSRVKLWSNIFHTLREEGQVGPALTLSCQNHPDRQTQVMCGKDFEEVPEGGCKLPCEFRLDCGHACTRVCHPYDADHKKFQCQKTCHKILCELQHRCQKRCYEKCGDCREPVEKVIPKCQHKQKVPCHVDPAAFSCKEPCQKTLGCGHGCRAACGDVCTACMVPASMELDCGHVQEVPCHITTDPTAKPRCKAKCALTLMCGHPCPGTCHSCHQGRFHRPCKKSCQRILVCSHECREPCTANCPPCGRPCKNRCVHSTCGKTCGQPCPPCTEPCPWCCPHYVCGKLCHEPCDRPPCDQPCEARLRCGHPCIGFCGDPCPNKCRVCHLDDVKEIFFGTEDDPDARFIQLEDCGHLFEATGMDMYMAMDEDEEAGLDQLAIKLKECPRCRTPIRRNLRYGRHINRSLAEIERVKEKINGAPGEIKEKKEAMLRLLVQKANFHKYLPVQYKMIVNDIKNSSHSLLALWHQENLIKFFERLATLTKATQENIGDKSHDFFSQRLEECTNFLMDHGQRFSEQQVWDLDREMQRLKYLAEINVRCKRFYFAALESRVNTEVERLRQVLEDTSPFSEVTELWVQQTMKDLEDKLPCSGLGITDQERVMIVQAMGLNPGHWYKCVNNHVYVITECGGAMESRKCPECNVTIGGANHQLAEGNRVASEMDGAQHAAWSNAANMQNYNLMDL</sequence>
<evidence type="ECO:0000313" key="10">
    <source>
        <dbReference type="Proteomes" id="UP000694580"/>
    </source>
</evidence>
<dbReference type="SUPFAM" id="SSF52540">
    <property type="entry name" value="P-loop containing nucleoside triphosphate hydrolases"/>
    <property type="match status" value="1"/>
</dbReference>
<dbReference type="InterPro" id="IPR047187">
    <property type="entry name" value="SF1_C_Upf1"/>
</dbReference>
<evidence type="ECO:0000256" key="1">
    <source>
        <dbReference type="ARBA" id="ARBA00004496"/>
    </source>
</evidence>
<protein>
    <recommendedName>
        <fullName evidence="8">RZ-type domain-containing protein</fullName>
    </recommendedName>
</protein>
<reference evidence="9" key="3">
    <citation type="submission" date="2025-09" db="UniProtKB">
        <authorList>
            <consortium name="Ensembl"/>
        </authorList>
    </citation>
    <scope>IDENTIFICATION</scope>
</reference>
<keyword evidence="3" id="KW-0479">Metal-binding</keyword>
<dbReference type="InterPro" id="IPR041677">
    <property type="entry name" value="DNA2/NAM7_AAA_11"/>
</dbReference>
<dbReference type="Pfam" id="PF20173">
    <property type="entry name" value="ZnF_RZ-type"/>
    <property type="match status" value="1"/>
</dbReference>
<dbReference type="InterPro" id="IPR041679">
    <property type="entry name" value="DNA2/NAM7-like_C"/>
</dbReference>
<evidence type="ECO:0000259" key="8">
    <source>
        <dbReference type="PROSITE" id="PS51981"/>
    </source>
</evidence>
<keyword evidence="6" id="KW-0391">Immunity</keyword>
<dbReference type="Pfam" id="PF25396">
    <property type="entry name" value="ZNFX1"/>
    <property type="match status" value="1"/>
</dbReference>
<keyword evidence="5" id="KW-0862">Zinc</keyword>
<evidence type="ECO:0000256" key="3">
    <source>
        <dbReference type="ARBA" id="ARBA00022723"/>
    </source>
</evidence>
<evidence type="ECO:0000256" key="7">
    <source>
        <dbReference type="SAM" id="MobiDB-lite"/>
    </source>
</evidence>
<evidence type="ECO:0000313" key="9">
    <source>
        <dbReference type="Ensembl" id="ENSDCDP00010057273.1"/>
    </source>
</evidence>
<dbReference type="GO" id="GO:0005737">
    <property type="term" value="C:cytoplasm"/>
    <property type="evidence" value="ECO:0007669"/>
    <property type="project" value="UniProtKB-SubCell"/>
</dbReference>
<dbReference type="Pfam" id="PF13087">
    <property type="entry name" value="AAA_12"/>
    <property type="match status" value="1"/>
</dbReference>
<reference evidence="9 10" key="1">
    <citation type="submission" date="2020-06" db="EMBL/GenBank/DDBJ databases">
        <authorList>
            <consortium name="Wellcome Sanger Institute Data Sharing"/>
        </authorList>
    </citation>
    <scope>NUCLEOTIDE SEQUENCE [LARGE SCALE GENOMIC DNA]</scope>
</reference>
<dbReference type="GO" id="GO:0002376">
    <property type="term" value="P:immune system process"/>
    <property type="evidence" value="ECO:0007669"/>
    <property type="project" value="UniProtKB-KW"/>
</dbReference>
<dbReference type="GO" id="GO:0008270">
    <property type="term" value="F:zinc ion binding"/>
    <property type="evidence" value="ECO:0007669"/>
    <property type="project" value="UniProtKB-KW"/>
</dbReference>
<feature type="domain" description="RZ-type" evidence="8">
    <location>
        <begin position="1857"/>
        <end position="1928"/>
    </location>
</feature>
<dbReference type="CDD" id="cd18808">
    <property type="entry name" value="SF1_C_Upf1"/>
    <property type="match status" value="1"/>
</dbReference>
<dbReference type="InterPro" id="IPR027417">
    <property type="entry name" value="P-loop_NTPase"/>
</dbReference>
<gene>
    <name evidence="9" type="primary">ZNFX1</name>
</gene>
<dbReference type="GO" id="GO:0004386">
    <property type="term" value="F:helicase activity"/>
    <property type="evidence" value="ECO:0007669"/>
    <property type="project" value="InterPro"/>
</dbReference>
<evidence type="ECO:0000256" key="6">
    <source>
        <dbReference type="ARBA" id="ARBA00022859"/>
    </source>
</evidence>
<dbReference type="Ensembl" id="ENSDCDT00010067953.1">
    <property type="protein sequence ID" value="ENSDCDP00010057273.1"/>
    <property type="gene ID" value="ENSDCDG00010032467.1"/>
</dbReference>
<keyword evidence="10" id="KW-1185">Reference proteome</keyword>
<feature type="compositionally biased region" description="Gly residues" evidence="7">
    <location>
        <begin position="28"/>
        <end position="38"/>
    </location>
</feature>
<comment type="subcellular location">
    <subcellularLocation>
        <location evidence="1">Cytoplasm</location>
    </subcellularLocation>
</comment>
<feature type="compositionally biased region" description="Gly residues" evidence="7">
    <location>
        <begin position="46"/>
        <end position="114"/>
    </location>
</feature>
<dbReference type="PANTHER" id="PTHR10887">
    <property type="entry name" value="DNA2/NAM7 HELICASE FAMILY"/>
    <property type="match status" value="1"/>
</dbReference>
<dbReference type="GeneTree" id="ENSGT00940000155154"/>